<organism evidence="5 6">
    <name type="scientific">Diversispora eburnea</name>
    <dbReference type="NCBI Taxonomy" id="1213867"/>
    <lineage>
        <taxon>Eukaryota</taxon>
        <taxon>Fungi</taxon>
        <taxon>Fungi incertae sedis</taxon>
        <taxon>Mucoromycota</taxon>
        <taxon>Glomeromycotina</taxon>
        <taxon>Glomeromycetes</taxon>
        <taxon>Diversisporales</taxon>
        <taxon>Diversisporaceae</taxon>
        <taxon>Diversispora</taxon>
    </lineage>
</organism>
<evidence type="ECO:0000256" key="1">
    <source>
        <dbReference type="ARBA" id="ARBA00006484"/>
    </source>
</evidence>
<dbReference type="InterPro" id="IPR036291">
    <property type="entry name" value="NAD(P)-bd_dom_sf"/>
</dbReference>
<dbReference type="EMBL" id="CAJVPK010000007">
    <property type="protein sequence ID" value="CAG8432928.1"/>
    <property type="molecule type" value="Genomic_DNA"/>
</dbReference>
<dbReference type="Gene3D" id="3.40.50.720">
    <property type="entry name" value="NAD(P)-binding Rossmann-like Domain"/>
    <property type="match status" value="1"/>
</dbReference>
<dbReference type="PROSITE" id="PS00061">
    <property type="entry name" value="ADH_SHORT"/>
    <property type="match status" value="1"/>
</dbReference>
<dbReference type="OrthoDB" id="9876299at2759"/>
<dbReference type="Pfam" id="PF00106">
    <property type="entry name" value="adh_short"/>
    <property type="match status" value="1"/>
</dbReference>
<dbReference type="GO" id="GO:0016491">
    <property type="term" value="F:oxidoreductase activity"/>
    <property type="evidence" value="ECO:0007669"/>
    <property type="project" value="UniProtKB-KW"/>
</dbReference>
<dbReference type="SUPFAM" id="SSF51735">
    <property type="entry name" value="NAD(P)-binding Rossmann-fold domains"/>
    <property type="match status" value="1"/>
</dbReference>
<accession>A0A9N8V2P2</accession>
<dbReference type="AlphaFoldDB" id="A0A9N8V2P2"/>
<dbReference type="Proteomes" id="UP000789706">
    <property type="component" value="Unassembled WGS sequence"/>
</dbReference>
<reference evidence="5" key="1">
    <citation type="submission" date="2021-06" db="EMBL/GenBank/DDBJ databases">
        <authorList>
            <person name="Kallberg Y."/>
            <person name="Tangrot J."/>
            <person name="Rosling A."/>
        </authorList>
    </citation>
    <scope>NUCLEOTIDE SEQUENCE</scope>
    <source>
        <strain evidence="5">AZ414A</strain>
    </source>
</reference>
<dbReference type="InterPro" id="IPR020904">
    <property type="entry name" value="Sc_DH/Rdtase_CS"/>
</dbReference>
<dbReference type="InterPro" id="IPR002347">
    <property type="entry name" value="SDR_fam"/>
</dbReference>
<keyword evidence="2" id="KW-0521">NADP</keyword>
<evidence type="ECO:0000256" key="3">
    <source>
        <dbReference type="ARBA" id="ARBA00023002"/>
    </source>
</evidence>
<dbReference type="PANTHER" id="PTHR43963">
    <property type="entry name" value="CARBONYL REDUCTASE 1-RELATED"/>
    <property type="match status" value="1"/>
</dbReference>
<evidence type="ECO:0000313" key="6">
    <source>
        <dbReference type="Proteomes" id="UP000789706"/>
    </source>
</evidence>
<gene>
    <name evidence="5" type="ORF">DEBURN_LOCUS252</name>
</gene>
<dbReference type="PRINTS" id="PR00081">
    <property type="entry name" value="GDHRDH"/>
</dbReference>
<dbReference type="PRINTS" id="PR00080">
    <property type="entry name" value="SDRFAMILY"/>
</dbReference>
<keyword evidence="3" id="KW-0560">Oxidoreductase</keyword>
<protein>
    <submittedName>
        <fullName evidence="5">6074_t:CDS:1</fullName>
    </submittedName>
</protein>
<sequence length="282" mass="31006">MSAPKVILVTGANKGIGYAIVRNLALKYSATSNSQPLTIILTARDQNRGQTSLNELENELKPKKILKHDGGIIDLKFIQLDLLDENSIKKTEETISKDCNGLDILINNAGMAFKGDSFDINVVRTTFATNFYGTLNVSNHLFPLIRPNGRLINISSGVGRLSIISNKWKKEFSKEDLDIDGLIELMKKYENAVEKGTYQNEGWPQQGNFSYSYGMSKLGLTVMTNIFARRADKEGKGVLVFSCCPGWVRTDMAGPNAVKSPDQGAETPVFLAVNDDVVPKAP</sequence>
<name>A0A9N8V2P2_9GLOM</name>
<dbReference type="PANTHER" id="PTHR43963:SF6">
    <property type="entry name" value="CHAIN DEHYDROGENASE FAMILY PROTEIN, PUTATIVE (AFU_ORTHOLOGUE AFUA_3G15350)-RELATED"/>
    <property type="match status" value="1"/>
</dbReference>
<comment type="similarity">
    <text evidence="1 4">Belongs to the short-chain dehydrogenases/reductases (SDR) family.</text>
</comment>
<keyword evidence="6" id="KW-1185">Reference proteome</keyword>
<comment type="caution">
    <text evidence="5">The sequence shown here is derived from an EMBL/GenBank/DDBJ whole genome shotgun (WGS) entry which is preliminary data.</text>
</comment>
<evidence type="ECO:0000256" key="2">
    <source>
        <dbReference type="ARBA" id="ARBA00022857"/>
    </source>
</evidence>
<evidence type="ECO:0000313" key="5">
    <source>
        <dbReference type="EMBL" id="CAG8432928.1"/>
    </source>
</evidence>
<evidence type="ECO:0000256" key="4">
    <source>
        <dbReference type="RuleBase" id="RU000363"/>
    </source>
</evidence>
<proteinExistence type="inferred from homology"/>